<dbReference type="SMART" id="SM00448">
    <property type="entry name" value="REC"/>
    <property type="match status" value="1"/>
</dbReference>
<dbReference type="Gene3D" id="3.40.50.2300">
    <property type="match status" value="1"/>
</dbReference>
<comment type="caution">
    <text evidence="3">The sequence shown here is derived from an EMBL/GenBank/DDBJ whole genome shotgun (WGS) entry which is preliminary data.</text>
</comment>
<reference evidence="4" key="1">
    <citation type="journal article" date="2021" name="ISME J.">
        <title>Evolutionary origin and ecological implication of a unique nif island in free-living Bradyrhizobium lineages.</title>
        <authorList>
            <person name="Tao J."/>
        </authorList>
    </citation>
    <scope>NUCLEOTIDE SEQUENCE [LARGE SCALE GENOMIC DNA]</scope>
    <source>
        <strain evidence="4">SZCCT0434</strain>
    </source>
</reference>
<accession>A0ABS5FW67</accession>
<dbReference type="PROSITE" id="PS50110">
    <property type="entry name" value="RESPONSE_REGULATORY"/>
    <property type="match status" value="1"/>
</dbReference>
<evidence type="ECO:0000313" key="4">
    <source>
        <dbReference type="Proteomes" id="UP001315278"/>
    </source>
</evidence>
<gene>
    <name evidence="3" type="ORF">JQ615_36180</name>
</gene>
<keyword evidence="1" id="KW-0597">Phosphoprotein</keyword>
<sequence>MSQSHRRADHLPLAMRRVLIVEDSSVIAAKLSLIVASAGAEIVGPVATVASAINAIATVSWIDAAVLDVDLRGELVFGVAEALVARQVPLLFLTGYDLKALPEPWRAWPLMQKPFASTDVVNAVRAAIKAGPRRLDVTPSQTLSLGDRRRSDAVNASRNLIMESRIIRNKD</sequence>
<dbReference type="Proteomes" id="UP001315278">
    <property type="component" value="Unassembled WGS sequence"/>
</dbReference>
<feature type="modified residue" description="4-aspartylphosphate" evidence="1">
    <location>
        <position position="68"/>
    </location>
</feature>
<dbReference type="InterPro" id="IPR001789">
    <property type="entry name" value="Sig_transdc_resp-reg_receiver"/>
</dbReference>
<dbReference type="EMBL" id="JAFCJH010000062">
    <property type="protein sequence ID" value="MBR0800814.1"/>
    <property type="molecule type" value="Genomic_DNA"/>
</dbReference>
<evidence type="ECO:0000259" key="2">
    <source>
        <dbReference type="PROSITE" id="PS50110"/>
    </source>
</evidence>
<feature type="domain" description="Response regulatory" evidence="2">
    <location>
        <begin position="17"/>
        <end position="128"/>
    </location>
</feature>
<evidence type="ECO:0000256" key="1">
    <source>
        <dbReference type="PROSITE-ProRule" id="PRU00169"/>
    </source>
</evidence>
<dbReference type="RefSeq" id="WP_212399336.1">
    <property type="nucleotide sequence ID" value="NZ_JAFCJH010000062.1"/>
</dbReference>
<proteinExistence type="predicted"/>
<name>A0ABS5FW67_9BRAD</name>
<keyword evidence="4" id="KW-1185">Reference proteome</keyword>
<organism evidence="3 4">
    <name type="scientific">Bradyrhizobium jicamae</name>
    <dbReference type="NCBI Taxonomy" id="280332"/>
    <lineage>
        <taxon>Bacteria</taxon>
        <taxon>Pseudomonadati</taxon>
        <taxon>Pseudomonadota</taxon>
        <taxon>Alphaproteobacteria</taxon>
        <taxon>Hyphomicrobiales</taxon>
        <taxon>Nitrobacteraceae</taxon>
        <taxon>Bradyrhizobium</taxon>
    </lineage>
</organism>
<protein>
    <submittedName>
        <fullName evidence="3">Response regulator</fullName>
    </submittedName>
</protein>
<dbReference type="SUPFAM" id="SSF52172">
    <property type="entry name" value="CheY-like"/>
    <property type="match status" value="1"/>
</dbReference>
<dbReference type="InterPro" id="IPR011006">
    <property type="entry name" value="CheY-like_superfamily"/>
</dbReference>
<evidence type="ECO:0000313" key="3">
    <source>
        <dbReference type="EMBL" id="MBR0800814.1"/>
    </source>
</evidence>